<dbReference type="Pfam" id="PF07714">
    <property type="entry name" value="PK_Tyr_Ser-Thr"/>
    <property type="match status" value="1"/>
</dbReference>
<evidence type="ECO:0000313" key="8">
    <source>
        <dbReference type="EMBL" id="ODM89156.1"/>
    </source>
</evidence>
<feature type="binding site" evidence="1">
    <location>
        <position position="82"/>
    </location>
    <ligand>
        <name>Zn(2+)</name>
        <dbReference type="ChEBI" id="CHEBI:29105"/>
        <note>catalytic</note>
    </ligand>
</feature>
<dbReference type="InterPro" id="IPR017441">
    <property type="entry name" value="Protein_kinase_ATP_BS"/>
</dbReference>
<dbReference type="GO" id="GO:0005524">
    <property type="term" value="F:ATP binding"/>
    <property type="evidence" value="ECO:0007669"/>
    <property type="project" value="UniProtKB-UniRule"/>
</dbReference>
<dbReference type="PROSITE" id="PS50011">
    <property type="entry name" value="PROTEIN_KINASE_DOM"/>
    <property type="match status" value="1"/>
</dbReference>
<keyword evidence="9" id="KW-1185">Reference proteome</keyword>
<organism evidence="8 9">
    <name type="scientific">Orchesella cincta</name>
    <name type="common">Springtail</name>
    <name type="synonym">Podura cincta</name>
    <dbReference type="NCBI Taxonomy" id="48709"/>
    <lineage>
        <taxon>Eukaryota</taxon>
        <taxon>Metazoa</taxon>
        <taxon>Ecdysozoa</taxon>
        <taxon>Arthropoda</taxon>
        <taxon>Hexapoda</taxon>
        <taxon>Collembola</taxon>
        <taxon>Entomobryomorpha</taxon>
        <taxon>Entomobryoidea</taxon>
        <taxon>Orchesellidae</taxon>
        <taxon>Orchesellinae</taxon>
        <taxon>Orchesella</taxon>
    </lineage>
</organism>
<feature type="domain" description="Protein kinase" evidence="6">
    <location>
        <begin position="454"/>
        <end position="563"/>
    </location>
</feature>
<feature type="binding site" evidence="1">
    <location>
        <position position="72"/>
    </location>
    <ligand>
        <name>Zn(2+)</name>
        <dbReference type="ChEBI" id="CHEBI:29105"/>
        <note>catalytic</note>
    </ligand>
</feature>
<accession>A0A1D2M848</accession>
<dbReference type="Gene3D" id="3.40.390.10">
    <property type="entry name" value="Collagenase (Catalytic Domain)"/>
    <property type="match status" value="1"/>
</dbReference>
<dbReference type="Pfam" id="PF11901">
    <property type="entry name" value="DM9"/>
    <property type="match status" value="1"/>
</dbReference>
<dbReference type="PROSITE" id="PS00107">
    <property type="entry name" value="PROTEIN_KINASE_ATP"/>
    <property type="match status" value="1"/>
</dbReference>
<dbReference type="GO" id="GO:0004672">
    <property type="term" value="F:protein kinase activity"/>
    <property type="evidence" value="ECO:0007669"/>
    <property type="project" value="InterPro"/>
</dbReference>
<dbReference type="PANTHER" id="PTHR10127">
    <property type="entry name" value="DISCOIDIN, CUB, EGF, LAMININ , AND ZINC METALLOPROTEASE DOMAIN CONTAINING"/>
    <property type="match status" value="1"/>
</dbReference>
<evidence type="ECO:0000259" key="6">
    <source>
        <dbReference type="PROSITE" id="PS50011"/>
    </source>
</evidence>
<keyword evidence="3 8" id="KW-0645">Protease</keyword>
<feature type="compositionally biased region" description="Basic residues" evidence="4">
    <location>
        <begin position="554"/>
        <end position="563"/>
    </location>
</feature>
<keyword evidence="3 8" id="KW-0482">Metalloprotease</keyword>
<feature type="domain" description="Peptidase M12A" evidence="7">
    <location>
        <begin position="1"/>
        <end position="163"/>
    </location>
</feature>
<keyword evidence="1 3" id="KW-0862">Zinc</keyword>
<comment type="caution">
    <text evidence="8">The sequence shown here is derived from an EMBL/GenBank/DDBJ whole genome shotgun (WGS) entry which is preliminary data.</text>
</comment>
<evidence type="ECO:0000259" key="7">
    <source>
        <dbReference type="PROSITE" id="PS51864"/>
    </source>
</evidence>
<evidence type="ECO:0000256" key="1">
    <source>
        <dbReference type="PROSITE-ProRule" id="PRU01211"/>
    </source>
</evidence>
<dbReference type="InterPro" id="IPR011009">
    <property type="entry name" value="Kinase-like_dom_sf"/>
</dbReference>
<keyword evidence="5" id="KW-1133">Transmembrane helix</keyword>
<dbReference type="InterPro" id="IPR006616">
    <property type="entry name" value="DM9_repeat"/>
</dbReference>
<feature type="binding site" evidence="1">
    <location>
        <position position="76"/>
    </location>
    <ligand>
        <name>Zn(2+)</name>
        <dbReference type="ChEBI" id="CHEBI:29105"/>
        <note>catalytic</note>
    </ligand>
</feature>
<keyword evidence="5" id="KW-0812">Transmembrane</keyword>
<dbReference type="STRING" id="48709.A0A1D2M848"/>
<dbReference type="SUPFAM" id="SSF56112">
    <property type="entry name" value="Protein kinase-like (PK-like)"/>
    <property type="match status" value="1"/>
</dbReference>
<evidence type="ECO:0000256" key="2">
    <source>
        <dbReference type="PROSITE-ProRule" id="PRU10141"/>
    </source>
</evidence>
<dbReference type="EMBL" id="LJIJ01002853">
    <property type="protein sequence ID" value="ODM89156.1"/>
    <property type="molecule type" value="Genomic_DNA"/>
</dbReference>
<reference evidence="8 9" key="1">
    <citation type="journal article" date="2016" name="Genome Biol. Evol.">
        <title>Gene Family Evolution Reflects Adaptation to Soil Environmental Stressors in the Genome of the Collembolan Orchesella cincta.</title>
        <authorList>
            <person name="Faddeeva-Vakhrusheva A."/>
            <person name="Derks M.F."/>
            <person name="Anvar S.Y."/>
            <person name="Agamennone V."/>
            <person name="Suring W."/>
            <person name="Smit S."/>
            <person name="van Straalen N.M."/>
            <person name="Roelofs D."/>
        </authorList>
    </citation>
    <scope>NUCLEOTIDE SEQUENCE [LARGE SCALE GENOMIC DNA]</scope>
    <source>
        <tissue evidence="8">Mixed pool</tissue>
    </source>
</reference>
<dbReference type="InterPro" id="IPR000719">
    <property type="entry name" value="Prot_kinase_dom"/>
</dbReference>
<keyword evidence="2" id="KW-0547">Nucleotide-binding</keyword>
<dbReference type="GO" id="GO:0008270">
    <property type="term" value="F:zinc ion binding"/>
    <property type="evidence" value="ECO:0007669"/>
    <property type="project" value="UniProtKB-UniRule"/>
</dbReference>
<keyword evidence="5" id="KW-0472">Membrane</keyword>
<dbReference type="SUPFAM" id="SSF55486">
    <property type="entry name" value="Metalloproteases ('zincins'), catalytic domain"/>
    <property type="match status" value="1"/>
</dbReference>
<dbReference type="PANTHER" id="PTHR10127:SF886">
    <property type="entry name" value="ASTACIN-LIKE METALLOENDOPEPTIDASE"/>
    <property type="match status" value="1"/>
</dbReference>
<keyword evidence="2" id="KW-0067">ATP-binding</keyword>
<dbReference type="PRINTS" id="PR00480">
    <property type="entry name" value="ASTACIN"/>
</dbReference>
<dbReference type="Pfam" id="PF01400">
    <property type="entry name" value="Astacin"/>
    <property type="match status" value="1"/>
</dbReference>
<protein>
    <recommendedName>
        <fullName evidence="3">Metalloendopeptidase</fullName>
        <ecNumber evidence="3">3.4.24.-</ecNumber>
    </recommendedName>
</protein>
<keyword evidence="1 3" id="KW-0479">Metal-binding</keyword>
<evidence type="ECO:0000313" key="9">
    <source>
        <dbReference type="Proteomes" id="UP000094527"/>
    </source>
</evidence>
<evidence type="ECO:0000256" key="3">
    <source>
        <dbReference type="RuleBase" id="RU361183"/>
    </source>
</evidence>
<name>A0A1D2M848_ORCCI</name>
<dbReference type="EC" id="3.4.24.-" evidence="3"/>
<gene>
    <name evidence="8" type="ORF">Ocin01_17526</name>
</gene>
<dbReference type="InterPro" id="IPR001506">
    <property type="entry name" value="Peptidase_M12A"/>
</dbReference>
<dbReference type="GO" id="GO:0006508">
    <property type="term" value="P:proteolysis"/>
    <property type="evidence" value="ECO:0007669"/>
    <property type="project" value="UniProtKB-KW"/>
</dbReference>
<comment type="caution">
    <text evidence="1">Lacks conserved residue(s) required for the propagation of feature annotation.</text>
</comment>
<dbReference type="AlphaFoldDB" id="A0A1D2M848"/>
<feature type="binding site" evidence="2">
    <location>
        <position position="481"/>
    </location>
    <ligand>
        <name>ATP</name>
        <dbReference type="ChEBI" id="CHEBI:30616"/>
    </ligand>
</feature>
<dbReference type="GO" id="GO:0004222">
    <property type="term" value="F:metalloendopeptidase activity"/>
    <property type="evidence" value="ECO:0007669"/>
    <property type="project" value="UniProtKB-UniRule"/>
</dbReference>
<sequence length="563" mass="63510">MTRQVILIVERGFEEFQSKTCIRFARSEAGNQDFVSIEVDNTICAQAHVCKRGGTQFIRVGKRCMNMTTIIHALGHTLCLGHENQRSDRDKYLTFRNCNPIPRKRIRNIYIKKGIYDYASQMSHECNWCAGGWPTMPNVTKCGPVATPGLSVLDADRINDRCYRHRWRPIESLSFKDKTNLYGFGYEKLYVCRAMIEGGIVAGKFDLDSKICLIYYNFKMHVVKDIFEVLTIPGGLNRHCSVYSLVHRNKSILANALPVGTQVDSNGYWNSYIALGEVPTGNCSSECGVGNTWVYNRSGFWNDANLVVRDVGALSSNYKVSTCEWDVKSPSFIKTKLVEGPNIFQPQGNANNFSQTHENTQQSLPTLYISVGTVLLCLLLLLICISSFFFMRYKKMKRFLTETEYKEFFDGRLRLTNLAEDRNGIENEGVLVRDDIDALKFYEHFKLLRNQITIDVEQLLGSGAFGVVYAGTAKGIKAAIKVPKPGCSLETFKSFLSEVKVMGYLGSHENILGFIGAYVNEIQYGTIQDRGREPPSVAVPPGAESLRNTDNTKRRTARKTSKK</sequence>
<dbReference type="OrthoDB" id="3256376at2759"/>
<dbReference type="InterPro" id="IPR024079">
    <property type="entry name" value="MetalloPept_cat_dom_sf"/>
</dbReference>
<comment type="cofactor">
    <cofactor evidence="1 3">
        <name>Zn(2+)</name>
        <dbReference type="ChEBI" id="CHEBI:29105"/>
    </cofactor>
    <text evidence="1 3">Binds 1 zinc ion per subunit.</text>
</comment>
<evidence type="ECO:0000256" key="4">
    <source>
        <dbReference type="SAM" id="MobiDB-lite"/>
    </source>
</evidence>
<proteinExistence type="predicted"/>
<dbReference type="Proteomes" id="UP000094527">
    <property type="component" value="Unassembled WGS sequence"/>
</dbReference>
<feature type="region of interest" description="Disordered" evidence="4">
    <location>
        <begin position="530"/>
        <end position="563"/>
    </location>
</feature>
<dbReference type="Gene3D" id="3.30.200.20">
    <property type="entry name" value="Phosphorylase Kinase, domain 1"/>
    <property type="match status" value="1"/>
</dbReference>
<dbReference type="InterPro" id="IPR006026">
    <property type="entry name" value="Peptidase_Metallo"/>
</dbReference>
<feature type="transmembrane region" description="Helical" evidence="5">
    <location>
        <begin position="367"/>
        <end position="390"/>
    </location>
</feature>
<dbReference type="SMART" id="SM00235">
    <property type="entry name" value="ZnMc"/>
    <property type="match status" value="1"/>
</dbReference>
<keyword evidence="3" id="KW-0378">Hydrolase</keyword>
<dbReference type="PROSITE" id="PS51864">
    <property type="entry name" value="ASTACIN"/>
    <property type="match status" value="1"/>
</dbReference>
<evidence type="ECO:0000256" key="5">
    <source>
        <dbReference type="SAM" id="Phobius"/>
    </source>
</evidence>
<dbReference type="InterPro" id="IPR001245">
    <property type="entry name" value="Ser-Thr/Tyr_kinase_cat_dom"/>
</dbReference>